<reference evidence="1 2" key="1">
    <citation type="journal article" date="2019" name="Commun. Biol.">
        <title>The bagworm genome reveals a unique fibroin gene that provides high tensile strength.</title>
        <authorList>
            <person name="Kono N."/>
            <person name="Nakamura H."/>
            <person name="Ohtoshi R."/>
            <person name="Tomita M."/>
            <person name="Numata K."/>
            <person name="Arakawa K."/>
        </authorList>
    </citation>
    <scope>NUCLEOTIDE SEQUENCE [LARGE SCALE GENOMIC DNA]</scope>
</reference>
<organism evidence="1 2">
    <name type="scientific">Eumeta variegata</name>
    <name type="common">Bagworm moth</name>
    <name type="synonym">Eumeta japonica</name>
    <dbReference type="NCBI Taxonomy" id="151549"/>
    <lineage>
        <taxon>Eukaryota</taxon>
        <taxon>Metazoa</taxon>
        <taxon>Ecdysozoa</taxon>
        <taxon>Arthropoda</taxon>
        <taxon>Hexapoda</taxon>
        <taxon>Insecta</taxon>
        <taxon>Pterygota</taxon>
        <taxon>Neoptera</taxon>
        <taxon>Endopterygota</taxon>
        <taxon>Lepidoptera</taxon>
        <taxon>Glossata</taxon>
        <taxon>Ditrysia</taxon>
        <taxon>Tineoidea</taxon>
        <taxon>Psychidae</taxon>
        <taxon>Oiketicinae</taxon>
        <taxon>Eumeta</taxon>
    </lineage>
</organism>
<dbReference type="EMBL" id="BGZK01001863">
    <property type="protein sequence ID" value="GBP87487.1"/>
    <property type="molecule type" value="Genomic_DNA"/>
</dbReference>
<protein>
    <submittedName>
        <fullName evidence="1">Uncharacterized protein</fullName>
    </submittedName>
</protein>
<keyword evidence="2" id="KW-1185">Reference proteome</keyword>
<gene>
    <name evidence="1" type="ORF">EVAR_63207_1</name>
</gene>
<sequence>MHRGRREERERRSKVNLCHADERHLNRSAYTSTWHKFHLLTYSSDFGAARLDSCELRTVVPYTYRLSERSAELYGRRSGGR</sequence>
<name>A0A4C1ZLJ7_EUMVA</name>
<evidence type="ECO:0000313" key="2">
    <source>
        <dbReference type="Proteomes" id="UP000299102"/>
    </source>
</evidence>
<comment type="caution">
    <text evidence="1">The sequence shown here is derived from an EMBL/GenBank/DDBJ whole genome shotgun (WGS) entry which is preliminary data.</text>
</comment>
<accession>A0A4C1ZLJ7</accession>
<dbReference type="Proteomes" id="UP000299102">
    <property type="component" value="Unassembled WGS sequence"/>
</dbReference>
<evidence type="ECO:0000313" key="1">
    <source>
        <dbReference type="EMBL" id="GBP87487.1"/>
    </source>
</evidence>
<proteinExistence type="predicted"/>
<dbReference type="AlphaFoldDB" id="A0A4C1ZLJ7"/>
<dbReference type="OrthoDB" id="361102at2759"/>